<dbReference type="Proteomes" id="UP000255139">
    <property type="component" value="Unassembled WGS sequence"/>
</dbReference>
<keyword evidence="2" id="KW-0813">Transport</keyword>
<dbReference type="GO" id="GO:0044718">
    <property type="term" value="P:siderophore transmembrane transport"/>
    <property type="evidence" value="ECO:0007669"/>
    <property type="project" value="TreeGrafter"/>
</dbReference>
<dbReference type="InterPro" id="IPR037066">
    <property type="entry name" value="Plug_dom_sf"/>
</dbReference>
<keyword evidence="2" id="KW-0472">Membrane</keyword>
<comment type="subcellular location">
    <subcellularLocation>
        <location evidence="2">Cell outer membrane</location>
        <topology evidence="2">Multi-pass membrane protein</topology>
    </subcellularLocation>
</comment>
<dbReference type="EMBL" id="UGJE01000002">
    <property type="protein sequence ID" value="STQ85694.1"/>
    <property type="molecule type" value="Genomic_DNA"/>
</dbReference>
<feature type="domain" description="TonB-dependent receptor plug" evidence="3">
    <location>
        <begin position="49"/>
        <end position="160"/>
    </location>
</feature>
<dbReference type="PROSITE" id="PS52016">
    <property type="entry name" value="TONB_DEPENDENT_REC_3"/>
    <property type="match status" value="1"/>
</dbReference>
<keyword evidence="2" id="KW-1134">Transmembrane beta strand</keyword>
<dbReference type="PANTHER" id="PTHR30069">
    <property type="entry name" value="TONB-DEPENDENT OUTER MEMBRANE RECEPTOR"/>
    <property type="match status" value="1"/>
</dbReference>
<keyword evidence="2" id="KW-0998">Cell outer membrane</keyword>
<evidence type="ECO:0000313" key="4">
    <source>
        <dbReference type="EMBL" id="STQ85694.1"/>
    </source>
</evidence>
<keyword evidence="2" id="KW-0812">Transmembrane</keyword>
<gene>
    <name evidence="4" type="primary">cirA_3</name>
    <name evidence="4" type="ORF">NCTC12714_00480</name>
</gene>
<protein>
    <submittedName>
        <fullName evidence="4">Putative ferric enterobactin uptake receptor</fullName>
    </submittedName>
</protein>
<comment type="similarity">
    <text evidence="2">Belongs to the TonB-dependent receptor family.</text>
</comment>
<dbReference type="SUPFAM" id="SSF56935">
    <property type="entry name" value="Porins"/>
    <property type="match status" value="1"/>
</dbReference>
<dbReference type="GO" id="GO:0015344">
    <property type="term" value="F:siderophore uptake transmembrane transporter activity"/>
    <property type="evidence" value="ECO:0007669"/>
    <property type="project" value="TreeGrafter"/>
</dbReference>
<keyword evidence="1" id="KW-0732">Signal</keyword>
<evidence type="ECO:0000256" key="1">
    <source>
        <dbReference type="ARBA" id="ARBA00022729"/>
    </source>
</evidence>
<name>A0A377PTH7_9HELI</name>
<dbReference type="GO" id="GO:0009279">
    <property type="term" value="C:cell outer membrane"/>
    <property type="evidence" value="ECO:0007669"/>
    <property type="project" value="UniProtKB-SubCell"/>
</dbReference>
<dbReference type="InterPro" id="IPR039426">
    <property type="entry name" value="TonB-dep_rcpt-like"/>
</dbReference>
<evidence type="ECO:0000256" key="2">
    <source>
        <dbReference type="PROSITE-ProRule" id="PRU01360"/>
    </source>
</evidence>
<dbReference type="PANTHER" id="PTHR30069:SF53">
    <property type="entry name" value="COLICIN I RECEPTOR-RELATED"/>
    <property type="match status" value="1"/>
</dbReference>
<evidence type="ECO:0000313" key="5">
    <source>
        <dbReference type="Proteomes" id="UP000255139"/>
    </source>
</evidence>
<keyword evidence="4" id="KW-0675">Receptor</keyword>
<reference evidence="4 5" key="1">
    <citation type="submission" date="2018-06" db="EMBL/GenBank/DDBJ databases">
        <authorList>
            <consortium name="Pathogen Informatics"/>
            <person name="Doyle S."/>
        </authorList>
    </citation>
    <scope>NUCLEOTIDE SEQUENCE [LARGE SCALE GENOMIC DNA]</scope>
    <source>
        <strain evidence="4 5">NCTC12714</strain>
    </source>
</reference>
<dbReference type="Gene3D" id="2.170.130.10">
    <property type="entry name" value="TonB-dependent receptor, plug domain"/>
    <property type="match status" value="1"/>
</dbReference>
<sequence>MFLVYYCSILADDDIGMDKSQLQNSNKDDNQVKYRLDSVVTTATGFAQDKKDAPASITVIPQEEIITRPINDLGDAIQDVPGVFVEATKTGQNQITMRGLGAAYTLILIDGKRQNVNGSFDANGFGGAFSSFMPPVSMIDRIEVIRGPASVVYGADAMGGGGS</sequence>
<organism evidence="4 5">
    <name type="scientific">Helicobacter muridarum</name>
    <dbReference type="NCBI Taxonomy" id="216"/>
    <lineage>
        <taxon>Bacteria</taxon>
        <taxon>Pseudomonadati</taxon>
        <taxon>Campylobacterota</taxon>
        <taxon>Epsilonproteobacteria</taxon>
        <taxon>Campylobacterales</taxon>
        <taxon>Helicobacteraceae</taxon>
        <taxon>Helicobacter</taxon>
    </lineage>
</organism>
<dbReference type="AlphaFoldDB" id="A0A377PTH7"/>
<evidence type="ECO:0000259" key="3">
    <source>
        <dbReference type="Pfam" id="PF07715"/>
    </source>
</evidence>
<keyword evidence="5" id="KW-1185">Reference proteome</keyword>
<proteinExistence type="inferred from homology"/>
<dbReference type="InterPro" id="IPR012910">
    <property type="entry name" value="Plug_dom"/>
</dbReference>
<dbReference type="Pfam" id="PF07715">
    <property type="entry name" value="Plug"/>
    <property type="match status" value="1"/>
</dbReference>
<accession>A0A377PTH7</accession>